<sequence length="347" mass="38011">MPTVTLDTPTGTVTFSYLISTPAFSDAPCIDPALPTVVFLHPVYIGKIMYHCQFADRRTRRFNLIGLDLRCHAETIGGTGEGYGREVAAKDVALVMSTLQIPRYHIFGMSMGGCVALQTAIVFPECVQSIFIVSPLPLIETPAAAAGRAEIYELWAEGITTGETLHPGSFLKTALDGTLQLSVNNEPPELYKAIFRKSMEFVPQQIGTVERLQDFRASTVDFFTNREPFSVDSFRVLAKAGCRVQLVYCAADVAYDISSTNEVAERLREAGVDVDVKQVEGAPHFGVVTHPEEVNTLFNDFMLSVLDPAAPPPIPEHVESPFMARLESVGYNQDGTLDVEMWEGLGV</sequence>
<dbReference type="SUPFAM" id="SSF53474">
    <property type="entry name" value="alpha/beta-Hydrolases"/>
    <property type="match status" value="1"/>
</dbReference>
<dbReference type="Proteomes" id="UP001221142">
    <property type="component" value="Unassembled WGS sequence"/>
</dbReference>
<dbReference type="PANTHER" id="PTHR43798:SF33">
    <property type="entry name" value="HYDROLASE, PUTATIVE (AFU_ORTHOLOGUE AFUA_2G14860)-RELATED"/>
    <property type="match status" value="1"/>
</dbReference>
<dbReference type="InterPro" id="IPR000073">
    <property type="entry name" value="AB_hydrolase_1"/>
</dbReference>
<dbReference type="GO" id="GO:0016787">
    <property type="term" value="F:hydrolase activity"/>
    <property type="evidence" value="ECO:0007669"/>
    <property type="project" value="UniProtKB-KW"/>
</dbReference>
<evidence type="ECO:0000259" key="1">
    <source>
        <dbReference type="Pfam" id="PF00561"/>
    </source>
</evidence>
<protein>
    <submittedName>
        <fullName evidence="2">Alpha/Beta hydrolase protein</fullName>
    </submittedName>
</protein>
<feature type="domain" description="AB hydrolase-1" evidence="1">
    <location>
        <begin position="46"/>
        <end position="160"/>
    </location>
</feature>
<organism evidence="2 3">
    <name type="scientific">Roridomyces roridus</name>
    <dbReference type="NCBI Taxonomy" id="1738132"/>
    <lineage>
        <taxon>Eukaryota</taxon>
        <taxon>Fungi</taxon>
        <taxon>Dikarya</taxon>
        <taxon>Basidiomycota</taxon>
        <taxon>Agaricomycotina</taxon>
        <taxon>Agaricomycetes</taxon>
        <taxon>Agaricomycetidae</taxon>
        <taxon>Agaricales</taxon>
        <taxon>Marasmiineae</taxon>
        <taxon>Mycenaceae</taxon>
        <taxon>Roridomyces</taxon>
    </lineage>
</organism>
<comment type="caution">
    <text evidence="2">The sequence shown here is derived from an EMBL/GenBank/DDBJ whole genome shotgun (WGS) entry which is preliminary data.</text>
</comment>
<keyword evidence="2" id="KW-0378">Hydrolase</keyword>
<gene>
    <name evidence="2" type="ORF">FB45DRAFT_935381</name>
</gene>
<keyword evidence="3" id="KW-1185">Reference proteome</keyword>
<dbReference type="PANTHER" id="PTHR43798">
    <property type="entry name" value="MONOACYLGLYCEROL LIPASE"/>
    <property type="match status" value="1"/>
</dbReference>
<evidence type="ECO:0000313" key="2">
    <source>
        <dbReference type="EMBL" id="KAJ7615314.1"/>
    </source>
</evidence>
<proteinExistence type="predicted"/>
<dbReference type="AlphaFoldDB" id="A0AAD7BAT7"/>
<reference evidence="2" key="1">
    <citation type="submission" date="2023-03" db="EMBL/GenBank/DDBJ databases">
        <title>Massive genome expansion in bonnet fungi (Mycena s.s.) driven by repeated elements and novel gene families across ecological guilds.</title>
        <authorList>
            <consortium name="Lawrence Berkeley National Laboratory"/>
            <person name="Harder C.B."/>
            <person name="Miyauchi S."/>
            <person name="Viragh M."/>
            <person name="Kuo A."/>
            <person name="Thoen E."/>
            <person name="Andreopoulos B."/>
            <person name="Lu D."/>
            <person name="Skrede I."/>
            <person name="Drula E."/>
            <person name="Henrissat B."/>
            <person name="Morin E."/>
            <person name="Kohler A."/>
            <person name="Barry K."/>
            <person name="LaButti K."/>
            <person name="Morin E."/>
            <person name="Salamov A."/>
            <person name="Lipzen A."/>
            <person name="Mereny Z."/>
            <person name="Hegedus B."/>
            <person name="Baldrian P."/>
            <person name="Stursova M."/>
            <person name="Weitz H."/>
            <person name="Taylor A."/>
            <person name="Grigoriev I.V."/>
            <person name="Nagy L.G."/>
            <person name="Martin F."/>
            <person name="Kauserud H."/>
        </authorList>
    </citation>
    <scope>NUCLEOTIDE SEQUENCE</scope>
    <source>
        <strain evidence="2">9284</strain>
    </source>
</reference>
<name>A0AAD7BAT7_9AGAR</name>
<dbReference type="InterPro" id="IPR050266">
    <property type="entry name" value="AB_hydrolase_sf"/>
</dbReference>
<dbReference type="Gene3D" id="3.40.50.1820">
    <property type="entry name" value="alpha/beta hydrolase"/>
    <property type="match status" value="1"/>
</dbReference>
<dbReference type="EMBL" id="JARKIF010000024">
    <property type="protein sequence ID" value="KAJ7615314.1"/>
    <property type="molecule type" value="Genomic_DNA"/>
</dbReference>
<evidence type="ECO:0000313" key="3">
    <source>
        <dbReference type="Proteomes" id="UP001221142"/>
    </source>
</evidence>
<accession>A0AAD7BAT7</accession>
<dbReference type="GO" id="GO:0016020">
    <property type="term" value="C:membrane"/>
    <property type="evidence" value="ECO:0007669"/>
    <property type="project" value="TreeGrafter"/>
</dbReference>
<dbReference type="InterPro" id="IPR029058">
    <property type="entry name" value="AB_hydrolase_fold"/>
</dbReference>
<dbReference type="Pfam" id="PF00561">
    <property type="entry name" value="Abhydrolase_1"/>
    <property type="match status" value="1"/>
</dbReference>